<evidence type="ECO:0000313" key="4">
    <source>
        <dbReference type="EMBL" id="AKU97913.1"/>
    </source>
</evidence>
<evidence type="ECO:0000256" key="1">
    <source>
        <dbReference type="RuleBase" id="RU003682"/>
    </source>
</evidence>
<dbReference type="Gene3D" id="2.60.120.620">
    <property type="entry name" value="q2cbj1_9rhob like domain"/>
    <property type="match status" value="1"/>
</dbReference>
<protein>
    <recommendedName>
        <fullName evidence="3">Fe2OG dioxygenase domain-containing protein</fullName>
    </recommendedName>
</protein>
<keyword evidence="1" id="KW-0560">Oxidoreductase</keyword>
<keyword evidence="1" id="KW-0479">Metal-binding</keyword>
<gene>
    <name evidence="4" type="ORF">AKJ09_04577</name>
</gene>
<keyword evidence="1" id="KW-0408">Iron</keyword>
<name>A0A0K1PWK6_9BACT</name>
<dbReference type="InterPro" id="IPR005123">
    <property type="entry name" value="Oxoglu/Fe-dep_dioxygenase_dom"/>
</dbReference>
<dbReference type="GO" id="GO:0016491">
    <property type="term" value="F:oxidoreductase activity"/>
    <property type="evidence" value="ECO:0007669"/>
    <property type="project" value="UniProtKB-KW"/>
</dbReference>
<feature type="domain" description="Fe2OG dioxygenase" evidence="3">
    <location>
        <begin position="150"/>
        <end position="263"/>
    </location>
</feature>
<dbReference type="EMBL" id="CP012333">
    <property type="protein sequence ID" value="AKU97913.1"/>
    <property type="molecule type" value="Genomic_DNA"/>
</dbReference>
<proteinExistence type="inferred from homology"/>
<dbReference type="STRING" id="1391654.AKJ09_04577"/>
<dbReference type="GO" id="GO:0046872">
    <property type="term" value="F:metal ion binding"/>
    <property type="evidence" value="ECO:0007669"/>
    <property type="project" value="UniProtKB-KW"/>
</dbReference>
<accession>A0A0K1PWK6</accession>
<evidence type="ECO:0000259" key="3">
    <source>
        <dbReference type="PROSITE" id="PS51471"/>
    </source>
</evidence>
<organism evidence="4 5">
    <name type="scientific">Labilithrix luteola</name>
    <dbReference type="NCBI Taxonomy" id="1391654"/>
    <lineage>
        <taxon>Bacteria</taxon>
        <taxon>Pseudomonadati</taxon>
        <taxon>Myxococcota</taxon>
        <taxon>Polyangia</taxon>
        <taxon>Polyangiales</taxon>
        <taxon>Labilitrichaceae</taxon>
        <taxon>Labilithrix</taxon>
    </lineage>
</organism>
<keyword evidence="5" id="KW-1185">Reference proteome</keyword>
<evidence type="ECO:0000256" key="2">
    <source>
        <dbReference type="SAM" id="MobiDB-lite"/>
    </source>
</evidence>
<comment type="similarity">
    <text evidence="1">Belongs to the iron/ascorbate-dependent oxidoreductase family.</text>
</comment>
<dbReference type="RefSeq" id="WP_146648974.1">
    <property type="nucleotide sequence ID" value="NZ_CP012333.1"/>
</dbReference>
<dbReference type="InterPro" id="IPR018655">
    <property type="entry name" value="DUF2086"/>
</dbReference>
<dbReference type="KEGG" id="llu:AKJ09_04577"/>
<dbReference type="PATRIC" id="fig|1391654.3.peg.4642"/>
<reference evidence="4 5" key="1">
    <citation type="submission" date="2015-08" db="EMBL/GenBank/DDBJ databases">
        <authorList>
            <person name="Babu N.S."/>
            <person name="Beckwith C.J."/>
            <person name="Beseler K.G."/>
            <person name="Brison A."/>
            <person name="Carone J.V."/>
            <person name="Caskin T.P."/>
            <person name="Diamond M."/>
            <person name="Durham M.E."/>
            <person name="Foxe J.M."/>
            <person name="Go M."/>
            <person name="Henderson B.A."/>
            <person name="Jones I.B."/>
            <person name="McGettigan J.A."/>
            <person name="Micheletti S.J."/>
            <person name="Nasrallah M.E."/>
            <person name="Ortiz D."/>
            <person name="Piller C.R."/>
            <person name="Privatt S.R."/>
            <person name="Schneider S.L."/>
            <person name="Sharp S."/>
            <person name="Smith T.C."/>
            <person name="Stanton J.D."/>
            <person name="Ullery H.E."/>
            <person name="Wilson R.J."/>
            <person name="Serrano M.G."/>
            <person name="Buck G."/>
            <person name="Lee V."/>
            <person name="Wang Y."/>
            <person name="Carvalho R."/>
            <person name="Voegtly L."/>
            <person name="Shi R."/>
            <person name="Duckworth R."/>
            <person name="Johnson A."/>
            <person name="Loviza R."/>
            <person name="Walstead R."/>
            <person name="Shah Z."/>
            <person name="Kiflezghi M."/>
            <person name="Wade K."/>
            <person name="Ball S.L."/>
            <person name="Bradley K.W."/>
            <person name="Asai D.J."/>
            <person name="Bowman C.A."/>
            <person name="Russell D.A."/>
            <person name="Pope W.H."/>
            <person name="Jacobs-Sera D."/>
            <person name="Hendrix R.W."/>
            <person name="Hatfull G.F."/>
        </authorList>
    </citation>
    <scope>NUCLEOTIDE SEQUENCE [LARGE SCALE GENOMIC DNA]</scope>
    <source>
        <strain evidence="4 5">DSM 27648</strain>
    </source>
</reference>
<dbReference type="AlphaFoldDB" id="A0A0K1PWK6"/>
<dbReference type="PROSITE" id="PS51471">
    <property type="entry name" value="FE2OG_OXY"/>
    <property type="match status" value="1"/>
</dbReference>
<evidence type="ECO:0000313" key="5">
    <source>
        <dbReference type="Proteomes" id="UP000064967"/>
    </source>
</evidence>
<feature type="region of interest" description="Disordered" evidence="2">
    <location>
        <begin position="1"/>
        <end position="31"/>
    </location>
</feature>
<dbReference type="Proteomes" id="UP000064967">
    <property type="component" value="Chromosome"/>
</dbReference>
<dbReference type="OrthoDB" id="9781972at2"/>
<sequence length="263" mass="29639">MMKDKQLELRPTPAADGRGRAPSASNHADGSVEQRIADVDWSVVANALDDRGYAILAGLLRRPECEALVALYDDRDRFRSNVIMERHGFGRGEYRYFDYPLPEPVSDLRTALYPKLAPIANDWHHRLRINERFPSTLTAFTNECHAAGQRKPTPLMLRYGRGDYCCLHQDLYGKLVFPFQVVFLLSQPGRDFDGGELLLTDSDPRVAGCAEVVSLNQGDAVVFAVNHRPRQGPRGFYRANMRHGVSRLHRGARHTLGVIFHDG</sequence>
<dbReference type="Pfam" id="PF09859">
    <property type="entry name" value="Oxygenase-NA"/>
    <property type="match status" value="1"/>
</dbReference>